<dbReference type="PaxDb" id="121845-A0A3Q0J5Q2"/>
<dbReference type="Gene3D" id="3.40.50.11500">
    <property type="match status" value="1"/>
</dbReference>
<feature type="compositionally biased region" description="Low complexity" evidence="2">
    <location>
        <begin position="1331"/>
        <end position="1343"/>
    </location>
</feature>
<dbReference type="Proteomes" id="UP000079169">
    <property type="component" value="Unplaced"/>
</dbReference>
<organism evidence="5 6">
    <name type="scientific">Diaphorina citri</name>
    <name type="common">Asian citrus psyllid</name>
    <dbReference type="NCBI Taxonomy" id="121845"/>
    <lineage>
        <taxon>Eukaryota</taxon>
        <taxon>Metazoa</taxon>
        <taxon>Ecdysozoa</taxon>
        <taxon>Arthropoda</taxon>
        <taxon>Hexapoda</taxon>
        <taxon>Insecta</taxon>
        <taxon>Pterygota</taxon>
        <taxon>Neoptera</taxon>
        <taxon>Paraneoptera</taxon>
        <taxon>Hemiptera</taxon>
        <taxon>Sternorrhyncha</taxon>
        <taxon>Psylloidea</taxon>
        <taxon>Psyllidae</taxon>
        <taxon>Diaphorininae</taxon>
        <taxon>Diaphorina</taxon>
    </lineage>
</organism>
<dbReference type="GO" id="GO:0005085">
    <property type="term" value="F:guanyl-nucleotide exchange factor activity"/>
    <property type="evidence" value="ECO:0007669"/>
    <property type="project" value="UniProtKB-KW"/>
</dbReference>
<dbReference type="InterPro" id="IPR001194">
    <property type="entry name" value="cDENN_dom"/>
</dbReference>
<proteinExistence type="predicted"/>
<dbReference type="GO" id="GO:0032483">
    <property type="term" value="P:regulation of Rab protein signal transduction"/>
    <property type="evidence" value="ECO:0007669"/>
    <property type="project" value="TreeGrafter"/>
</dbReference>
<dbReference type="PANTHER" id="PTHR12296:SF30">
    <property type="entry name" value="DENN DOMAIN-CONTAINING PROTEIN CRAG"/>
    <property type="match status" value="1"/>
</dbReference>
<reference evidence="6" key="1">
    <citation type="submission" date="2025-08" db="UniProtKB">
        <authorList>
            <consortium name="RefSeq"/>
        </authorList>
    </citation>
    <scope>IDENTIFICATION</scope>
</reference>
<dbReference type="PANTHER" id="PTHR12296">
    <property type="entry name" value="DENN DOMAIN-CONTAINING PROTEIN 4"/>
    <property type="match status" value="1"/>
</dbReference>
<protein>
    <submittedName>
        <fullName evidence="6">DENN domain-containing protein Crag-like</fullName>
    </submittedName>
</protein>
<dbReference type="InterPro" id="IPR051696">
    <property type="entry name" value="DENN_Domain_GEFs"/>
</dbReference>
<dbReference type="InterPro" id="IPR043153">
    <property type="entry name" value="DENN_C"/>
</dbReference>
<feature type="domain" description="UDENN" evidence="3">
    <location>
        <begin position="752"/>
        <end position="973"/>
    </location>
</feature>
<evidence type="ECO:0000256" key="2">
    <source>
        <dbReference type="SAM" id="MobiDB-lite"/>
    </source>
</evidence>
<dbReference type="KEGG" id="dci:113469947"/>
<dbReference type="Gene3D" id="1.25.40.10">
    <property type="entry name" value="Tetratricopeptide repeat domain"/>
    <property type="match status" value="1"/>
</dbReference>
<feature type="compositionally biased region" description="Basic residues" evidence="2">
    <location>
        <begin position="1344"/>
        <end position="1356"/>
    </location>
</feature>
<dbReference type="InterPro" id="IPR005112">
    <property type="entry name" value="dDENN_dom"/>
</dbReference>
<dbReference type="Gene3D" id="2.100.10.50">
    <property type="match status" value="2"/>
</dbReference>
<name>A0A3Q0J5Q2_DIACI</name>
<dbReference type="SMART" id="SM00799">
    <property type="entry name" value="DENN"/>
    <property type="match status" value="1"/>
</dbReference>
<evidence type="ECO:0000259" key="4">
    <source>
        <dbReference type="PROSITE" id="PS51498"/>
    </source>
</evidence>
<keyword evidence="5" id="KW-1185">Reference proteome</keyword>
<evidence type="ECO:0000313" key="5">
    <source>
        <dbReference type="Proteomes" id="UP000079169"/>
    </source>
</evidence>
<dbReference type="PROSITE" id="PS50211">
    <property type="entry name" value="DENN"/>
    <property type="match status" value="2"/>
</dbReference>
<dbReference type="InterPro" id="IPR005113">
    <property type="entry name" value="uDENN_dom"/>
</dbReference>
<dbReference type="SMART" id="SM00801">
    <property type="entry name" value="dDENN"/>
    <property type="match status" value="2"/>
</dbReference>
<dbReference type="InterPro" id="IPR023341">
    <property type="entry name" value="MABP"/>
</dbReference>
<accession>A0A3Q0J5Q2</accession>
<evidence type="ECO:0000313" key="6">
    <source>
        <dbReference type="RefSeq" id="XP_026683814.1"/>
    </source>
</evidence>
<evidence type="ECO:0000259" key="3">
    <source>
        <dbReference type="PROSITE" id="PS50211"/>
    </source>
</evidence>
<feature type="domain" description="MABP" evidence="4">
    <location>
        <begin position="606"/>
        <end position="760"/>
    </location>
</feature>
<sequence>MSVVDDKCRTSTGLSADLNHGSFKSPEVFLCYRRGRDKPPLVDVGGTPTLPPNTLVVTDICVIIPSKMETPPADFAFPRSVPIFCLPMGATLEAWPVNVQRPSPIFSTFVLTVSDAAEKVENEEDHKLLDLEDSQRSERTVFIMPPEPAPGSHAVYSYQDGFRLDPALFHYNRDRPPPHHLDLQAAPTGTPGSPMARRTKQEIKVAVKLAAQCASAPELWGKCLLSTCHSSLDRMISHLLEDIPFPSVHRPRILVQLSLTERLILTQPEDLPLPRSGASFRQLLLNLGPDNTLLLLLCALTEQKLLIHSLRPDVLTSVAEAVSMVSADSGILVLLWVNLGPDNTLLLTEQKLLIHSLRPDVLTSVAEAVSMVSADSGILLLLWVNLGPDNTILLTEQKLLIHSLRIFYSILNQSCFRCEDKRYLTIKLLPKRPARTLRHTLTHLYHKLLMLVRKLHNNNVEDLAVTASRKNRSNSVADLPGKQNSIDADFKIKRQEQLLELEIQEAFLRFMASVLKGYRGYLLPIIKAPTVGATDTSSLFDLEGFLRSRDRANHKFFSMISRTQMFIRFIEERSLVSDMDTGLAFFDECTEKVENEEDHKLLDLEDSQRSERTVFIMPPEPAPGSHAVYSYQPRLSADLNHGSFKSPEVFLCYRRGRDKPPLVDVGIMFDGKEKILPDSEIVSKTPEGRCANVNNSTARTFVTYRRAPPTLPPNTLVVTDICVIIPSKMETPPHAFCVINKNLNRGLVGSDVFLCYKKSMNSARSLVYKPQLLVQYPNMDRADFAFPRSVPIFCLPMGATLEAWPVNVQRPSPIFSTFVLTVSDAAEKVYGSAVTFYEPYPADRVTAQQRHKLRVQCEENSPTGDPPASPNVEYHTNKCLCLLSHWPFFHTFEKFLLFLYKTSLETEPQPVENEEDHKLLDLEDSQRSERTVFIMPPEPAPGSHAVYSYQQLLELEIQEAFLRFMASVLKGYRGYLLPIIKAPTVGATDTSSLFDLEGVKTSAISPSSSCSIDSGQGEMLHQRHLSMSHATPDSGQGEMLHQRHLSMSHATPATTTPSIFIDDVPLDDPQLEQPTTRTQMFIRFIEERSLVSDMDTGLAFFDECTEKVAVKLAAQCASAPELWGKCLLSTCHSIWFIHLPSYIAMSESKVTVLRSAYELLAKAQKYGIHPSDEVCYRVMMQLCGLYSQPVLAVKLLFLMRRCGIQPNAITYGFYNRAVLEAKWSSEVYNSSQLLWNKLRNVILAAALLRRAGQEASMRRLQLSNDDISHSGPDLAHDVSSIDSGQGEMLHQRHRTNLTYLLSIKLLMPPRRNRSGSCTEIPYVNNSAAPCNPSNSNVNNSSYHSNHHKRHHHHHSNKPSDHTVGNQGYNVIRKPTTTNQNNLVGFQAFDKFRSRVGSIVKPSGMSLFIPTSTQRRQQYYESSAGLLMTDGTISGTEKLLDSERLDSLLDNLPPPNTSLTKCIFCVRNSVDSSIGEECSVRRITSSADSLLTGGAQGASSSPLKHPVSRTLVTENDPLGALEHEVERDESMVLDLPPASLSISRVSSEIELDQSGKRIFSFITSSFCISNPALSSLAPHRSPAKFNLPNVDTLKINKEYLENALYNFSPSGLTSRKSNEILLGGLNSLKTVATSVAKKYDEIKEAISANNTPVKANGGDRDSGCGDEDPPCVTGLDTPRRKISSEFMPSSVSGHVDYWGSNLKDLLVEGISLSRKGSTTNLQQPLGESTNAALAVPDRFLDKFFARTGNSRDASSSLIALEVVLVSCSRCHQCSSVLPLVVTDSSASLNSALSSEDSSDPIAVPYLNPLVLRKELESILNAEGDECLQRPEFVDQHPIIYWNLVSQHSSSNESILNAEGDECLQRPASYHLLEFGNVMHSVIASVRCSDLSEPLKRLSSERHKMKLSGVNRALSLYREILFLAITEVGRENINQDLIWFFERISAQSHLPGLALNSKVVLAQRDSAPFDSSWLHCDHRNVFVRTLWDNPRLYDEVGQPLYILWTQNEKQSSLVSALVTDRTNVPRR</sequence>
<feature type="region of interest" description="Disordered" evidence="2">
    <location>
        <begin position="1331"/>
        <end position="1366"/>
    </location>
</feature>
<dbReference type="STRING" id="121845.A0A3Q0J5Q2"/>
<dbReference type="GeneID" id="113469947"/>
<dbReference type="InterPro" id="IPR037516">
    <property type="entry name" value="Tripartite_DENN"/>
</dbReference>
<feature type="region of interest" description="Disordered" evidence="2">
    <location>
        <begin position="1490"/>
        <end position="1515"/>
    </location>
</feature>
<dbReference type="InterPro" id="IPR011990">
    <property type="entry name" value="TPR-like_helical_dom_sf"/>
</dbReference>
<dbReference type="RefSeq" id="XP_026683814.1">
    <property type="nucleotide sequence ID" value="XM_026828013.1"/>
</dbReference>
<dbReference type="SMART" id="SM00800">
    <property type="entry name" value="uDENN"/>
    <property type="match status" value="2"/>
</dbReference>
<evidence type="ECO:0000256" key="1">
    <source>
        <dbReference type="ARBA" id="ARBA00022658"/>
    </source>
</evidence>
<gene>
    <name evidence="6" type="primary">LOC113469947</name>
</gene>
<dbReference type="Pfam" id="PF02141">
    <property type="entry name" value="DENN"/>
    <property type="match status" value="1"/>
</dbReference>
<keyword evidence="1" id="KW-0344">Guanine-nucleotide releasing factor</keyword>
<dbReference type="GO" id="GO:0031410">
    <property type="term" value="C:cytoplasmic vesicle"/>
    <property type="evidence" value="ECO:0007669"/>
    <property type="project" value="TreeGrafter"/>
</dbReference>
<feature type="domain" description="UDENN" evidence="3">
    <location>
        <begin position="41"/>
        <end position="581"/>
    </location>
</feature>
<feature type="region of interest" description="Disordered" evidence="2">
    <location>
        <begin position="1649"/>
        <end position="1676"/>
    </location>
</feature>
<dbReference type="Pfam" id="PF03455">
    <property type="entry name" value="dDENN"/>
    <property type="match status" value="2"/>
</dbReference>
<dbReference type="Pfam" id="PF03456">
    <property type="entry name" value="uDENN"/>
    <property type="match status" value="2"/>
</dbReference>
<dbReference type="PROSITE" id="PS51498">
    <property type="entry name" value="MABP"/>
    <property type="match status" value="1"/>
</dbReference>